<dbReference type="InterPro" id="IPR003736">
    <property type="entry name" value="PAAI_dom"/>
</dbReference>
<dbReference type="Pfam" id="PF03061">
    <property type="entry name" value="4HBT"/>
    <property type="match status" value="1"/>
</dbReference>
<comment type="similarity">
    <text evidence="1">Belongs to the thioesterase PaaI family.</text>
</comment>
<dbReference type="InterPro" id="IPR039298">
    <property type="entry name" value="ACOT13"/>
</dbReference>
<dbReference type="Gene3D" id="3.10.129.10">
    <property type="entry name" value="Hotdog Thioesterase"/>
    <property type="match status" value="1"/>
</dbReference>
<dbReference type="EMBL" id="QQAV01000006">
    <property type="protein sequence ID" value="RDI23421.1"/>
    <property type="molecule type" value="Genomic_DNA"/>
</dbReference>
<evidence type="ECO:0000256" key="1">
    <source>
        <dbReference type="ARBA" id="ARBA00008324"/>
    </source>
</evidence>
<reference evidence="4 5" key="1">
    <citation type="submission" date="2018-07" db="EMBL/GenBank/DDBJ databases">
        <title>Genomic Encyclopedia of Type Strains, Phase IV (KMG-IV): sequencing the most valuable type-strain genomes for metagenomic binning, comparative biology and taxonomic classification.</title>
        <authorList>
            <person name="Goeker M."/>
        </authorList>
    </citation>
    <scope>NUCLEOTIDE SEQUENCE [LARGE SCALE GENOMIC DNA]</scope>
    <source>
        <strain evidence="4 5">DSM 21352</strain>
    </source>
</reference>
<accession>A0A370FFF2</accession>
<keyword evidence="5" id="KW-1185">Reference proteome</keyword>
<dbReference type="PANTHER" id="PTHR21660:SF1">
    <property type="entry name" value="ACYL-COENZYME A THIOESTERASE 13"/>
    <property type="match status" value="1"/>
</dbReference>
<dbReference type="PANTHER" id="PTHR21660">
    <property type="entry name" value="THIOESTERASE SUPERFAMILY MEMBER-RELATED"/>
    <property type="match status" value="1"/>
</dbReference>
<proteinExistence type="inferred from homology"/>
<organism evidence="4 5">
    <name type="scientific">Pseudacidovorax intermedius</name>
    <dbReference type="NCBI Taxonomy" id="433924"/>
    <lineage>
        <taxon>Bacteria</taxon>
        <taxon>Pseudomonadati</taxon>
        <taxon>Pseudomonadota</taxon>
        <taxon>Betaproteobacteria</taxon>
        <taxon>Burkholderiales</taxon>
        <taxon>Comamonadaceae</taxon>
        <taxon>Pseudacidovorax</taxon>
    </lineage>
</organism>
<sequence>MLRRAPLHSLRSMTDIEIHTQPLLRAIGFERLLTSDPQGRARVRFAPRAEFAHTEGTVVQGGFVTAWLDNAMAFAVFSRERGVGLASLEIKTSFLEAVRVAPVEAEARVIRWGGSVVFLEAELFDEAGRLLARASSTGKLLRPRG</sequence>
<feature type="domain" description="Thioesterase" evidence="3">
    <location>
        <begin position="58"/>
        <end position="131"/>
    </location>
</feature>
<dbReference type="NCBIfam" id="TIGR00369">
    <property type="entry name" value="unchar_dom_1"/>
    <property type="match status" value="1"/>
</dbReference>
<dbReference type="SUPFAM" id="SSF54637">
    <property type="entry name" value="Thioesterase/thiol ester dehydrase-isomerase"/>
    <property type="match status" value="1"/>
</dbReference>
<evidence type="ECO:0000313" key="5">
    <source>
        <dbReference type="Proteomes" id="UP000255265"/>
    </source>
</evidence>
<evidence type="ECO:0000313" key="4">
    <source>
        <dbReference type="EMBL" id="RDI23421.1"/>
    </source>
</evidence>
<keyword evidence="2" id="KW-0378">Hydrolase</keyword>
<evidence type="ECO:0000256" key="2">
    <source>
        <dbReference type="ARBA" id="ARBA00022801"/>
    </source>
</evidence>
<dbReference type="OrthoDB" id="9813282at2"/>
<dbReference type="InterPro" id="IPR029069">
    <property type="entry name" value="HotDog_dom_sf"/>
</dbReference>
<dbReference type="GO" id="GO:0047617">
    <property type="term" value="F:fatty acyl-CoA hydrolase activity"/>
    <property type="evidence" value="ECO:0007669"/>
    <property type="project" value="InterPro"/>
</dbReference>
<name>A0A370FFF2_9BURK</name>
<dbReference type="Proteomes" id="UP000255265">
    <property type="component" value="Unassembled WGS sequence"/>
</dbReference>
<dbReference type="STRING" id="433924.NS331_24950"/>
<evidence type="ECO:0000259" key="3">
    <source>
        <dbReference type="Pfam" id="PF03061"/>
    </source>
</evidence>
<dbReference type="AlphaFoldDB" id="A0A370FFF2"/>
<comment type="caution">
    <text evidence="4">The sequence shown here is derived from an EMBL/GenBank/DDBJ whole genome shotgun (WGS) entry which is preliminary data.</text>
</comment>
<protein>
    <submittedName>
        <fullName evidence="4">Uncharacterized protein (TIGR00369 family)</fullName>
    </submittedName>
</protein>
<gene>
    <name evidence="4" type="ORF">DFR41_106126</name>
</gene>
<dbReference type="CDD" id="cd03443">
    <property type="entry name" value="PaaI_thioesterase"/>
    <property type="match status" value="1"/>
</dbReference>
<dbReference type="InterPro" id="IPR006683">
    <property type="entry name" value="Thioestr_dom"/>
</dbReference>